<dbReference type="SMART" id="SM00448">
    <property type="entry name" value="REC"/>
    <property type="match status" value="1"/>
</dbReference>
<keyword evidence="1 2" id="KW-0597">Phosphoprotein</keyword>
<keyword evidence="5" id="KW-1185">Reference proteome</keyword>
<dbReference type="PANTHER" id="PTHR44591">
    <property type="entry name" value="STRESS RESPONSE REGULATOR PROTEIN 1"/>
    <property type="match status" value="1"/>
</dbReference>
<sequence length="146" mass="16528">MSMSRALFLWYGSGWPCLVLKLPYKGMRKKILVIEDEPIIAEMTSILLEIEGHQVISLADTGRARRKLHDRQVDLVMLDLGLKGENGQSMCAYIKGQDDLKHIPVILVSANSDLENIRAACGADDHIAKPFDLHVFMEKVQHYARR</sequence>
<dbReference type="Pfam" id="PF00072">
    <property type="entry name" value="Response_reg"/>
    <property type="match status" value="1"/>
</dbReference>
<dbReference type="InterPro" id="IPR050595">
    <property type="entry name" value="Bact_response_regulator"/>
</dbReference>
<proteinExistence type="predicted"/>
<evidence type="ECO:0000256" key="1">
    <source>
        <dbReference type="ARBA" id="ARBA00022553"/>
    </source>
</evidence>
<evidence type="ECO:0000259" key="3">
    <source>
        <dbReference type="PROSITE" id="PS50110"/>
    </source>
</evidence>
<organism evidence="4 5">
    <name type="scientific">Mucilaginibacter angelicae</name>
    <dbReference type="NCBI Taxonomy" id="869718"/>
    <lineage>
        <taxon>Bacteria</taxon>
        <taxon>Pseudomonadati</taxon>
        <taxon>Bacteroidota</taxon>
        <taxon>Sphingobacteriia</taxon>
        <taxon>Sphingobacteriales</taxon>
        <taxon>Sphingobacteriaceae</taxon>
        <taxon>Mucilaginibacter</taxon>
    </lineage>
</organism>
<reference evidence="4 5" key="1">
    <citation type="submission" date="2024-09" db="EMBL/GenBank/DDBJ databases">
        <authorList>
            <person name="Sun Q."/>
            <person name="Mori K."/>
        </authorList>
    </citation>
    <scope>NUCLEOTIDE SEQUENCE [LARGE SCALE GENOMIC DNA]</scope>
    <source>
        <strain evidence="4 5">NCAIM B.02415</strain>
    </source>
</reference>
<evidence type="ECO:0000313" key="5">
    <source>
        <dbReference type="Proteomes" id="UP001589828"/>
    </source>
</evidence>
<dbReference type="RefSeq" id="WP_377021413.1">
    <property type="nucleotide sequence ID" value="NZ_JBHLTS010000015.1"/>
</dbReference>
<dbReference type="CDD" id="cd17574">
    <property type="entry name" value="REC_OmpR"/>
    <property type="match status" value="1"/>
</dbReference>
<dbReference type="InterPro" id="IPR001789">
    <property type="entry name" value="Sig_transdc_resp-reg_receiver"/>
</dbReference>
<protein>
    <submittedName>
        <fullName evidence="4">Response regulator transcription factor</fullName>
    </submittedName>
</protein>
<dbReference type="PANTHER" id="PTHR44591:SF3">
    <property type="entry name" value="RESPONSE REGULATORY DOMAIN-CONTAINING PROTEIN"/>
    <property type="match status" value="1"/>
</dbReference>
<dbReference type="EMBL" id="JBHLTS010000015">
    <property type="protein sequence ID" value="MFC0513549.1"/>
    <property type="molecule type" value="Genomic_DNA"/>
</dbReference>
<dbReference type="Proteomes" id="UP001589828">
    <property type="component" value="Unassembled WGS sequence"/>
</dbReference>
<dbReference type="SUPFAM" id="SSF52172">
    <property type="entry name" value="CheY-like"/>
    <property type="match status" value="1"/>
</dbReference>
<comment type="caution">
    <text evidence="4">The sequence shown here is derived from an EMBL/GenBank/DDBJ whole genome shotgun (WGS) entry which is preliminary data.</text>
</comment>
<dbReference type="Gene3D" id="3.40.50.2300">
    <property type="match status" value="1"/>
</dbReference>
<evidence type="ECO:0000256" key="2">
    <source>
        <dbReference type="PROSITE-ProRule" id="PRU00169"/>
    </source>
</evidence>
<dbReference type="InterPro" id="IPR011006">
    <property type="entry name" value="CheY-like_superfamily"/>
</dbReference>
<accession>A0ABV6L2G0</accession>
<gene>
    <name evidence="4" type="ORF">ACFFGT_05030</name>
</gene>
<name>A0ABV6L2G0_9SPHI</name>
<dbReference type="PROSITE" id="PS50110">
    <property type="entry name" value="RESPONSE_REGULATORY"/>
    <property type="match status" value="1"/>
</dbReference>
<feature type="modified residue" description="4-aspartylphosphate" evidence="2">
    <location>
        <position position="79"/>
    </location>
</feature>
<feature type="domain" description="Response regulatory" evidence="3">
    <location>
        <begin position="30"/>
        <end position="144"/>
    </location>
</feature>
<evidence type="ECO:0000313" key="4">
    <source>
        <dbReference type="EMBL" id="MFC0513549.1"/>
    </source>
</evidence>